<reference evidence="1" key="1">
    <citation type="submission" date="2018-02" db="EMBL/GenBank/DDBJ databases">
        <title>Rhizophora mucronata_Transcriptome.</title>
        <authorList>
            <person name="Meera S.P."/>
            <person name="Sreeshan A."/>
            <person name="Augustine A."/>
        </authorList>
    </citation>
    <scope>NUCLEOTIDE SEQUENCE</scope>
    <source>
        <tissue evidence="1">Leaf</tissue>
    </source>
</reference>
<organism evidence="1">
    <name type="scientific">Rhizophora mucronata</name>
    <name type="common">Asiatic mangrove</name>
    <dbReference type="NCBI Taxonomy" id="61149"/>
    <lineage>
        <taxon>Eukaryota</taxon>
        <taxon>Viridiplantae</taxon>
        <taxon>Streptophyta</taxon>
        <taxon>Embryophyta</taxon>
        <taxon>Tracheophyta</taxon>
        <taxon>Spermatophyta</taxon>
        <taxon>Magnoliopsida</taxon>
        <taxon>eudicotyledons</taxon>
        <taxon>Gunneridae</taxon>
        <taxon>Pentapetalae</taxon>
        <taxon>rosids</taxon>
        <taxon>fabids</taxon>
        <taxon>Malpighiales</taxon>
        <taxon>Rhizophoraceae</taxon>
        <taxon>Rhizophora</taxon>
    </lineage>
</organism>
<name>A0A2P2PUD2_RHIMU</name>
<sequence>MIIYSPLCHSVHTWVCNLSKPTDKISLIKNGNPNIKCIRIRLFHL</sequence>
<dbReference type="AlphaFoldDB" id="A0A2P2PUD2"/>
<protein>
    <submittedName>
        <fullName evidence="1">Uncharacterized protein</fullName>
    </submittedName>
</protein>
<evidence type="ECO:0000313" key="1">
    <source>
        <dbReference type="EMBL" id="MBX58315.1"/>
    </source>
</evidence>
<dbReference type="EMBL" id="GGEC01077831">
    <property type="protein sequence ID" value="MBX58315.1"/>
    <property type="molecule type" value="Transcribed_RNA"/>
</dbReference>
<accession>A0A2P2PUD2</accession>
<proteinExistence type="predicted"/>